<dbReference type="OrthoDB" id="9802426at2"/>
<dbReference type="InterPro" id="IPR039420">
    <property type="entry name" value="WalR-like"/>
</dbReference>
<dbReference type="SMART" id="SM00862">
    <property type="entry name" value="Trans_reg_C"/>
    <property type="match status" value="1"/>
</dbReference>
<keyword evidence="4 9" id="KW-0238">DNA-binding</keyword>
<feature type="domain" description="Response regulatory" evidence="10">
    <location>
        <begin position="10"/>
        <end position="125"/>
    </location>
</feature>
<dbReference type="Proteomes" id="UP000030351">
    <property type="component" value="Unassembled WGS sequence"/>
</dbReference>
<keyword evidence="3" id="KW-0805">Transcription regulation</keyword>
<dbReference type="SMART" id="SM00448">
    <property type="entry name" value="REC"/>
    <property type="match status" value="1"/>
</dbReference>
<dbReference type="SUPFAM" id="SSF46894">
    <property type="entry name" value="C-terminal effector domain of the bipartite response regulators"/>
    <property type="match status" value="1"/>
</dbReference>
<dbReference type="PANTHER" id="PTHR48111:SF4">
    <property type="entry name" value="DNA-BINDING DUAL TRANSCRIPTIONAL REGULATOR OMPR"/>
    <property type="match status" value="1"/>
</dbReference>
<dbReference type="Pfam" id="PF00486">
    <property type="entry name" value="Trans_reg_C"/>
    <property type="match status" value="1"/>
</dbReference>
<organism evidence="12 13">
    <name type="scientific">Erwinia typographi</name>
    <dbReference type="NCBI Taxonomy" id="371042"/>
    <lineage>
        <taxon>Bacteria</taxon>
        <taxon>Pseudomonadati</taxon>
        <taxon>Pseudomonadota</taxon>
        <taxon>Gammaproteobacteria</taxon>
        <taxon>Enterobacterales</taxon>
        <taxon>Erwiniaceae</taxon>
        <taxon>Erwinia</taxon>
    </lineage>
</organism>
<keyword evidence="1 8" id="KW-0597">Phosphoprotein</keyword>
<gene>
    <name evidence="12" type="ORF">NG99_10715</name>
</gene>
<evidence type="ECO:0000256" key="5">
    <source>
        <dbReference type="ARBA" id="ARBA00023163"/>
    </source>
</evidence>
<dbReference type="RefSeq" id="WP_034892053.1">
    <property type="nucleotide sequence ID" value="NZ_JRUQ01000030.1"/>
</dbReference>
<dbReference type="PROSITE" id="PS51755">
    <property type="entry name" value="OMPR_PHOB"/>
    <property type="match status" value="1"/>
</dbReference>
<dbReference type="GO" id="GO:0032993">
    <property type="term" value="C:protein-DNA complex"/>
    <property type="evidence" value="ECO:0007669"/>
    <property type="project" value="TreeGrafter"/>
</dbReference>
<evidence type="ECO:0000313" key="13">
    <source>
        <dbReference type="Proteomes" id="UP000030351"/>
    </source>
</evidence>
<dbReference type="STRING" id="371042.NG99_10715"/>
<keyword evidence="13" id="KW-1185">Reference proteome</keyword>
<dbReference type="AlphaFoldDB" id="A0A0A3Z5I0"/>
<evidence type="ECO:0000256" key="8">
    <source>
        <dbReference type="PROSITE-ProRule" id="PRU00169"/>
    </source>
</evidence>
<dbReference type="InterPro" id="IPR011006">
    <property type="entry name" value="CheY-like_superfamily"/>
</dbReference>
<dbReference type="InterPro" id="IPR001789">
    <property type="entry name" value="Sig_transdc_resp-reg_receiver"/>
</dbReference>
<dbReference type="GO" id="GO:0005829">
    <property type="term" value="C:cytosol"/>
    <property type="evidence" value="ECO:0007669"/>
    <property type="project" value="TreeGrafter"/>
</dbReference>
<evidence type="ECO:0000256" key="4">
    <source>
        <dbReference type="ARBA" id="ARBA00023125"/>
    </source>
</evidence>
<dbReference type="CDD" id="cd00383">
    <property type="entry name" value="trans_reg_C"/>
    <property type="match status" value="1"/>
</dbReference>
<dbReference type="eggNOG" id="COG0745">
    <property type="taxonomic scope" value="Bacteria"/>
</dbReference>
<evidence type="ECO:0000256" key="2">
    <source>
        <dbReference type="ARBA" id="ARBA00023012"/>
    </source>
</evidence>
<keyword evidence="5" id="KW-0804">Transcription</keyword>
<evidence type="ECO:0000256" key="7">
    <source>
        <dbReference type="ARBA" id="ARBA00041745"/>
    </source>
</evidence>
<dbReference type="PROSITE" id="PS50110">
    <property type="entry name" value="RESPONSE_REGULATORY"/>
    <property type="match status" value="1"/>
</dbReference>
<name>A0A0A3Z5I0_9GAMM</name>
<dbReference type="InterPro" id="IPR016032">
    <property type="entry name" value="Sig_transdc_resp-reg_C-effctor"/>
</dbReference>
<evidence type="ECO:0000256" key="1">
    <source>
        <dbReference type="ARBA" id="ARBA00022553"/>
    </source>
</evidence>
<dbReference type="Pfam" id="PF00072">
    <property type="entry name" value="Response_reg"/>
    <property type="match status" value="1"/>
</dbReference>
<evidence type="ECO:0000313" key="12">
    <source>
        <dbReference type="EMBL" id="KGT94110.1"/>
    </source>
</evidence>
<protein>
    <recommendedName>
        <fullName evidence="6">DNA-binding dual transcriptional regulator OmpR</fullName>
    </recommendedName>
    <alternativeName>
        <fullName evidence="7">Transcriptional regulatory protein OmpR</fullName>
    </alternativeName>
</protein>
<keyword evidence="2" id="KW-0902">Two-component regulatory system</keyword>
<evidence type="ECO:0000259" key="11">
    <source>
        <dbReference type="PROSITE" id="PS51755"/>
    </source>
</evidence>
<dbReference type="GO" id="GO:0006355">
    <property type="term" value="P:regulation of DNA-templated transcription"/>
    <property type="evidence" value="ECO:0007669"/>
    <property type="project" value="InterPro"/>
</dbReference>
<dbReference type="Gene3D" id="3.40.50.2300">
    <property type="match status" value="1"/>
</dbReference>
<feature type="domain" description="OmpR/PhoB-type" evidence="11">
    <location>
        <begin position="136"/>
        <end position="235"/>
    </location>
</feature>
<evidence type="ECO:0000259" key="10">
    <source>
        <dbReference type="PROSITE" id="PS50110"/>
    </source>
</evidence>
<dbReference type="PANTHER" id="PTHR48111">
    <property type="entry name" value="REGULATOR OF RPOS"/>
    <property type="match status" value="1"/>
</dbReference>
<dbReference type="Gene3D" id="1.10.10.10">
    <property type="entry name" value="Winged helix-like DNA-binding domain superfamily/Winged helix DNA-binding domain"/>
    <property type="match status" value="1"/>
</dbReference>
<dbReference type="InterPro" id="IPR001867">
    <property type="entry name" value="OmpR/PhoB-type_DNA-bd"/>
</dbReference>
<comment type="caution">
    <text evidence="12">The sequence shown here is derived from an EMBL/GenBank/DDBJ whole genome shotgun (WGS) entry which is preliminary data.</text>
</comment>
<dbReference type="GO" id="GO:0000156">
    <property type="term" value="F:phosphorelay response regulator activity"/>
    <property type="evidence" value="ECO:0007669"/>
    <property type="project" value="TreeGrafter"/>
</dbReference>
<dbReference type="GO" id="GO:0000976">
    <property type="term" value="F:transcription cis-regulatory region binding"/>
    <property type="evidence" value="ECO:0007669"/>
    <property type="project" value="TreeGrafter"/>
</dbReference>
<dbReference type="Gene3D" id="6.10.250.690">
    <property type="match status" value="1"/>
</dbReference>
<reference evidence="12 13" key="1">
    <citation type="submission" date="2014-10" db="EMBL/GenBank/DDBJ databases">
        <title>Genome sequence of Erwinia typographi M043b.</title>
        <authorList>
            <person name="Chan K.-G."/>
            <person name="Tan W.-S."/>
        </authorList>
    </citation>
    <scope>NUCLEOTIDE SEQUENCE [LARGE SCALE GENOMIC DNA]</scope>
    <source>
        <strain evidence="12 13">M043b</strain>
    </source>
</reference>
<dbReference type="EMBL" id="JRUQ01000030">
    <property type="protein sequence ID" value="KGT94110.1"/>
    <property type="molecule type" value="Genomic_DNA"/>
</dbReference>
<dbReference type="SUPFAM" id="SSF52172">
    <property type="entry name" value="CheY-like"/>
    <property type="match status" value="1"/>
</dbReference>
<feature type="DNA-binding region" description="OmpR/PhoB-type" evidence="9">
    <location>
        <begin position="136"/>
        <end position="235"/>
    </location>
</feature>
<dbReference type="InterPro" id="IPR036388">
    <property type="entry name" value="WH-like_DNA-bd_sf"/>
</dbReference>
<evidence type="ECO:0000256" key="6">
    <source>
        <dbReference type="ARBA" id="ARBA00040496"/>
    </source>
</evidence>
<evidence type="ECO:0000256" key="9">
    <source>
        <dbReference type="PROSITE-ProRule" id="PRU01091"/>
    </source>
</evidence>
<proteinExistence type="predicted"/>
<feature type="modified residue" description="4-aspartylphosphate" evidence="8">
    <location>
        <position position="59"/>
    </location>
</feature>
<evidence type="ECO:0000256" key="3">
    <source>
        <dbReference type="ARBA" id="ARBA00023015"/>
    </source>
</evidence>
<accession>A0A0A3Z5I0</accession>
<sequence>MLQPLAGGSSLLLIEDDERLAQMIVPYLEQNGLKVVHTLSAQGAYTALNARSFDLILLDLMLSDADGLDVCRYIRATCSWDPAIIMVTGRGEPTDRIIGLELGADDYLTKPFEPRELLARIRAILRRVSKNLLDTVDLIRAGQLEINTAARTVTVGQRLCLLTSMQFDLLLALARNPGRVMNREQLWQAVRGESYESFDRAIDVHIGRIRQIIEDDPRTPTRIITVRGVGYVFSRLPQVAS</sequence>